<protein>
    <recommendedName>
        <fullName evidence="7 14">Ribonuclease HII</fullName>
        <shortName evidence="14">RNase HII</shortName>
        <ecNumber evidence="6 14">3.1.26.4</ecNumber>
    </recommendedName>
</protein>
<keyword evidence="19" id="KW-1185">Reference proteome</keyword>
<dbReference type="AlphaFoldDB" id="A0A078KT08"/>
<dbReference type="InterPro" id="IPR024567">
    <property type="entry name" value="RNase_HII/HIII_dom"/>
</dbReference>
<evidence type="ECO:0000259" key="17">
    <source>
        <dbReference type="PROSITE" id="PS51975"/>
    </source>
</evidence>
<keyword evidence="10 14" id="KW-0479">Metal-binding</keyword>
<dbReference type="PANTHER" id="PTHR10954">
    <property type="entry name" value="RIBONUCLEASE H2 SUBUNIT A"/>
    <property type="match status" value="1"/>
</dbReference>
<dbReference type="KEGG" id="ccel:CCDG5_1137"/>
<organism evidence="18 19">
    <name type="scientific">[Clostridium] cellulosi</name>
    <dbReference type="NCBI Taxonomy" id="29343"/>
    <lineage>
        <taxon>Bacteria</taxon>
        <taxon>Bacillati</taxon>
        <taxon>Bacillota</taxon>
        <taxon>Clostridia</taxon>
        <taxon>Eubacteriales</taxon>
        <taxon>Oscillospiraceae</taxon>
        <taxon>Oscillospiraceae incertae sedis</taxon>
    </lineage>
</organism>
<dbReference type="NCBIfam" id="NF000596">
    <property type="entry name" value="PRK00015.1-4"/>
    <property type="match status" value="1"/>
</dbReference>
<evidence type="ECO:0000256" key="11">
    <source>
        <dbReference type="ARBA" id="ARBA00022759"/>
    </source>
</evidence>
<comment type="similarity">
    <text evidence="5 14 16">Belongs to the RNase HII family.</text>
</comment>
<dbReference type="GO" id="GO:0032299">
    <property type="term" value="C:ribonuclease H2 complex"/>
    <property type="evidence" value="ECO:0007669"/>
    <property type="project" value="TreeGrafter"/>
</dbReference>
<dbReference type="HAMAP" id="MF_00052_B">
    <property type="entry name" value="RNase_HII_B"/>
    <property type="match status" value="1"/>
</dbReference>
<evidence type="ECO:0000256" key="4">
    <source>
        <dbReference type="ARBA" id="ARBA00004496"/>
    </source>
</evidence>
<dbReference type="GO" id="GO:0003723">
    <property type="term" value="F:RNA binding"/>
    <property type="evidence" value="ECO:0007669"/>
    <property type="project" value="UniProtKB-UniRule"/>
</dbReference>
<dbReference type="InterPro" id="IPR001352">
    <property type="entry name" value="RNase_HII/HIII"/>
</dbReference>
<dbReference type="EC" id="3.1.26.4" evidence="6 14"/>
<gene>
    <name evidence="14 18" type="primary">rnhB</name>
    <name evidence="18" type="ORF">CCDG5_1137</name>
</gene>
<name>A0A078KT08_9FIRM</name>
<evidence type="ECO:0000256" key="8">
    <source>
        <dbReference type="ARBA" id="ARBA00022490"/>
    </source>
</evidence>
<dbReference type="PANTHER" id="PTHR10954:SF18">
    <property type="entry name" value="RIBONUCLEASE HII"/>
    <property type="match status" value="1"/>
</dbReference>
<evidence type="ECO:0000313" key="18">
    <source>
        <dbReference type="EMBL" id="CDZ24254.1"/>
    </source>
</evidence>
<dbReference type="InterPro" id="IPR012337">
    <property type="entry name" value="RNaseH-like_sf"/>
</dbReference>
<feature type="binding site" evidence="14 15">
    <location>
        <position position="21"/>
    </location>
    <ligand>
        <name>a divalent metal cation</name>
        <dbReference type="ChEBI" id="CHEBI:60240"/>
    </ligand>
</feature>
<dbReference type="HOGENOM" id="CLU_036532_3_2_9"/>
<evidence type="ECO:0000256" key="15">
    <source>
        <dbReference type="PROSITE-ProRule" id="PRU01319"/>
    </source>
</evidence>
<evidence type="ECO:0000256" key="2">
    <source>
        <dbReference type="ARBA" id="ARBA00001946"/>
    </source>
</evidence>
<dbReference type="InterPro" id="IPR022898">
    <property type="entry name" value="RNase_HII"/>
</dbReference>
<feature type="domain" description="RNase H type-2" evidence="17">
    <location>
        <begin position="15"/>
        <end position="204"/>
    </location>
</feature>
<evidence type="ECO:0000256" key="10">
    <source>
        <dbReference type="ARBA" id="ARBA00022723"/>
    </source>
</evidence>
<comment type="catalytic activity">
    <reaction evidence="1 14 15 16">
        <text>Endonucleolytic cleavage to 5'-phosphomonoester.</text>
        <dbReference type="EC" id="3.1.26.4"/>
    </reaction>
</comment>
<dbReference type="Pfam" id="PF01351">
    <property type="entry name" value="RNase_HII"/>
    <property type="match status" value="1"/>
</dbReference>
<accession>A0A078KT08</accession>
<comment type="cofactor">
    <cofactor evidence="14 15">
        <name>Mn(2+)</name>
        <dbReference type="ChEBI" id="CHEBI:29035"/>
    </cofactor>
    <cofactor evidence="14 15">
        <name>Mg(2+)</name>
        <dbReference type="ChEBI" id="CHEBI:18420"/>
    </cofactor>
    <text evidence="14 15">Manganese or magnesium. Binds 1 divalent metal ion per monomer in the absence of substrate. May bind a second metal ion after substrate binding.</text>
</comment>
<evidence type="ECO:0000256" key="12">
    <source>
        <dbReference type="ARBA" id="ARBA00022801"/>
    </source>
</evidence>
<evidence type="ECO:0000256" key="3">
    <source>
        <dbReference type="ARBA" id="ARBA00004065"/>
    </source>
</evidence>
<feature type="binding site" evidence="14 15">
    <location>
        <position position="22"/>
    </location>
    <ligand>
        <name>a divalent metal cation</name>
        <dbReference type="ChEBI" id="CHEBI:60240"/>
    </ligand>
</feature>
<dbReference type="Proteomes" id="UP000032431">
    <property type="component" value="Chromosome I"/>
</dbReference>
<dbReference type="NCBIfam" id="NF000594">
    <property type="entry name" value="PRK00015.1-1"/>
    <property type="match status" value="1"/>
</dbReference>
<evidence type="ECO:0000256" key="5">
    <source>
        <dbReference type="ARBA" id="ARBA00007383"/>
    </source>
</evidence>
<dbReference type="STRING" id="29343.CCDG5_1137"/>
<evidence type="ECO:0000256" key="7">
    <source>
        <dbReference type="ARBA" id="ARBA00019179"/>
    </source>
</evidence>
<dbReference type="InterPro" id="IPR036397">
    <property type="entry name" value="RNaseH_sf"/>
</dbReference>
<comment type="function">
    <text evidence="3 14 16">Endonuclease that specifically degrades the RNA of RNA-DNA hybrids.</text>
</comment>
<keyword evidence="8 14" id="KW-0963">Cytoplasm</keyword>
<dbReference type="GO" id="GO:0030145">
    <property type="term" value="F:manganese ion binding"/>
    <property type="evidence" value="ECO:0007669"/>
    <property type="project" value="UniProtKB-UniRule"/>
</dbReference>
<evidence type="ECO:0000313" key="19">
    <source>
        <dbReference type="Proteomes" id="UP000032431"/>
    </source>
</evidence>
<dbReference type="PROSITE" id="PS51975">
    <property type="entry name" value="RNASE_H_2"/>
    <property type="match status" value="1"/>
</dbReference>
<keyword evidence="13 14" id="KW-0464">Manganese</keyword>
<evidence type="ECO:0000256" key="14">
    <source>
        <dbReference type="HAMAP-Rule" id="MF_00052"/>
    </source>
</evidence>
<keyword evidence="9 14" id="KW-0540">Nuclease</keyword>
<evidence type="ECO:0000256" key="9">
    <source>
        <dbReference type="ARBA" id="ARBA00022722"/>
    </source>
</evidence>
<dbReference type="NCBIfam" id="NF000595">
    <property type="entry name" value="PRK00015.1-3"/>
    <property type="match status" value="1"/>
</dbReference>
<dbReference type="SUPFAM" id="SSF53098">
    <property type="entry name" value="Ribonuclease H-like"/>
    <property type="match status" value="1"/>
</dbReference>
<sequence>MDLFYENNLKSAGFQNICGIDEAGRGPLAGPVCAAAVILPENADLPGLNDSKKLTPQKRDVLFDLIKSQAIAYGIGWATEKEIDELNILNATFLAMKRAVEKLNIAPDAALVDGNRDPKLGIPTLCVVGGDGKSPSIAAASILAKVSRDRFMDELDKRYPDYLFAQHKGYPTKLHYQMILKHGILPIHRKSFLKNLSEKAEAYGAK</sequence>
<dbReference type="CDD" id="cd07182">
    <property type="entry name" value="RNase_HII_bacteria_HII_like"/>
    <property type="match status" value="1"/>
</dbReference>
<dbReference type="GO" id="GO:0006298">
    <property type="term" value="P:mismatch repair"/>
    <property type="evidence" value="ECO:0007669"/>
    <property type="project" value="TreeGrafter"/>
</dbReference>
<keyword evidence="11 14" id="KW-0255">Endonuclease</keyword>
<dbReference type="Gene3D" id="3.30.420.10">
    <property type="entry name" value="Ribonuclease H-like superfamily/Ribonuclease H"/>
    <property type="match status" value="1"/>
</dbReference>
<dbReference type="GO" id="GO:0043137">
    <property type="term" value="P:DNA replication, removal of RNA primer"/>
    <property type="evidence" value="ECO:0007669"/>
    <property type="project" value="TreeGrafter"/>
</dbReference>
<reference evidence="19" key="1">
    <citation type="submission" date="2014-07" db="EMBL/GenBank/DDBJ databases">
        <authorList>
            <person name="Wibberg D."/>
        </authorList>
    </citation>
    <scope>NUCLEOTIDE SEQUENCE [LARGE SCALE GENOMIC DNA]</scope>
    <source>
        <strain evidence="19">DG5</strain>
    </source>
</reference>
<evidence type="ECO:0000256" key="1">
    <source>
        <dbReference type="ARBA" id="ARBA00000077"/>
    </source>
</evidence>
<keyword evidence="12 14" id="KW-0378">Hydrolase</keyword>
<evidence type="ECO:0000256" key="6">
    <source>
        <dbReference type="ARBA" id="ARBA00012180"/>
    </source>
</evidence>
<evidence type="ECO:0000256" key="16">
    <source>
        <dbReference type="RuleBase" id="RU003515"/>
    </source>
</evidence>
<dbReference type="EMBL" id="LM995447">
    <property type="protein sequence ID" value="CDZ24254.1"/>
    <property type="molecule type" value="Genomic_DNA"/>
</dbReference>
<dbReference type="FunFam" id="3.30.420.10:FF:000006">
    <property type="entry name" value="Ribonuclease HII"/>
    <property type="match status" value="1"/>
</dbReference>
<comment type="subcellular location">
    <subcellularLocation>
        <location evidence="4 14">Cytoplasm</location>
    </subcellularLocation>
</comment>
<comment type="cofactor">
    <cofactor evidence="2">
        <name>Mg(2+)</name>
        <dbReference type="ChEBI" id="CHEBI:18420"/>
    </cofactor>
</comment>
<dbReference type="PATRIC" id="fig|29343.3.peg.1196"/>
<evidence type="ECO:0000256" key="13">
    <source>
        <dbReference type="ARBA" id="ARBA00023211"/>
    </source>
</evidence>
<dbReference type="OrthoDB" id="9803420at2"/>
<feature type="binding site" evidence="14 15">
    <location>
        <position position="113"/>
    </location>
    <ligand>
        <name>a divalent metal cation</name>
        <dbReference type="ChEBI" id="CHEBI:60240"/>
    </ligand>
</feature>
<dbReference type="GO" id="GO:0004523">
    <property type="term" value="F:RNA-DNA hybrid ribonuclease activity"/>
    <property type="evidence" value="ECO:0007669"/>
    <property type="project" value="UniProtKB-UniRule"/>
</dbReference>
<dbReference type="GO" id="GO:0005737">
    <property type="term" value="C:cytoplasm"/>
    <property type="evidence" value="ECO:0007669"/>
    <property type="project" value="UniProtKB-SubCell"/>
</dbReference>
<proteinExistence type="inferred from homology"/>